<evidence type="ECO:0000313" key="6">
    <source>
        <dbReference type="EMBL" id="GFR48573.1"/>
    </source>
</evidence>
<dbReference type="PANTHER" id="PTHR35518:SF2">
    <property type="entry name" value="MAINTENANCE OF TELOMERE CAPPING PROTEIN 6"/>
    <property type="match status" value="1"/>
</dbReference>
<feature type="signal peptide" evidence="5">
    <location>
        <begin position="1"/>
        <end position="32"/>
    </location>
</feature>
<dbReference type="GO" id="GO:0006629">
    <property type="term" value="P:lipid metabolic process"/>
    <property type="evidence" value="ECO:0007669"/>
    <property type="project" value="InterPro"/>
</dbReference>
<evidence type="ECO:0000256" key="4">
    <source>
        <dbReference type="ARBA" id="ARBA00023136"/>
    </source>
</evidence>
<evidence type="ECO:0000256" key="2">
    <source>
        <dbReference type="ARBA" id="ARBA00022692"/>
    </source>
</evidence>
<evidence type="ECO:0000256" key="3">
    <source>
        <dbReference type="ARBA" id="ARBA00022989"/>
    </source>
</evidence>
<keyword evidence="2" id="KW-0812">Transmembrane</keyword>
<keyword evidence="3" id="KW-1133">Transmembrane helix</keyword>
<reference evidence="6 7" key="1">
    <citation type="journal article" date="2021" name="Sci. Rep.">
        <title>Genome sequencing of the multicellular alga Astrephomene provides insights into convergent evolution of germ-soma differentiation.</title>
        <authorList>
            <person name="Yamashita S."/>
            <person name="Yamamoto K."/>
            <person name="Matsuzaki R."/>
            <person name="Suzuki S."/>
            <person name="Yamaguchi H."/>
            <person name="Hirooka S."/>
            <person name="Minakuchi Y."/>
            <person name="Miyagishima S."/>
            <person name="Kawachi M."/>
            <person name="Toyoda A."/>
            <person name="Nozaki H."/>
        </authorList>
    </citation>
    <scope>NUCLEOTIDE SEQUENCE [LARGE SCALE GENOMIC DNA]</scope>
    <source>
        <strain evidence="6 7">NIES-4017</strain>
    </source>
</reference>
<dbReference type="GO" id="GO:0008081">
    <property type="term" value="F:phosphoric diester hydrolase activity"/>
    <property type="evidence" value="ECO:0007669"/>
    <property type="project" value="InterPro"/>
</dbReference>
<dbReference type="GO" id="GO:0016020">
    <property type="term" value="C:membrane"/>
    <property type="evidence" value="ECO:0007669"/>
    <property type="project" value="UniProtKB-SubCell"/>
</dbReference>
<accession>A0AAD3HPR2</accession>
<protein>
    <submittedName>
        <fullName evidence="6">Uncharacterized protein</fullName>
    </submittedName>
</protein>
<sequence>QSDLHISHCGGFHSRRLNTLVALLSTAAALFGHPPVQWDAETLGCDPSLSSLPTRDQRSFSSALAEVADWLLDTPRHSDEFIVLYLDDQLDLQAWGKVRQLLDTVTAALPAPLFITPGELEAITRELGSVPSIEQLVRQYGKRVLLMSGADYSEEMSWLAFNHHSPCDFGEPLFSYFEPAPHCSFHPPFRSWHQPTMRGRLLRSPTCHLSYGPYNCSMKRGENI</sequence>
<comment type="caution">
    <text evidence="6">The sequence shown here is derived from an EMBL/GenBank/DDBJ whole genome shotgun (WGS) entry which is preliminary data.</text>
</comment>
<keyword evidence="7" id="KW-1185">Reference proteome</keyword>
<gene>
    <name evidence="6" type="ORF">Agub_g10476</name>
</gene>
<dbReference type="PANTHER" id="PTHR35518">
    <property type="entry name" value="MAINTENANCE OF TELOMOERE CAPPING"/>
    <property type="match status" value="1"/>
</dbReference>
<comment type="subcellular location">
    <subcellularLocation>
        <location evidence="1">Membrane</location>
    </subcellularLocation>
</comment>
<feature type="non-terminal residue" evidence="6">
    <location>
        <position position="1"/>
    </location>
</feature>
<dbReference type="AlphaFoldDB" id="A0AAD3HPR2"/>
<evidence type="ECO:0000313" key="7">
    <source>
        <dbReference type="Proteomes" id="UP001054857"/>
    </source>
</evidence>
<name>A0AAD3HPR2_9CHLO</name>
<organism evidence="6 7">
    <name type="scientific">Astrephomene gubernaculifera</name>
    <dbReference type="NCBI Taxonomy" id="47775"/>
    <lineage>
        <taxon>Eukaryota</taxon>
        <taxon>Viridiplantae</taxon>
        <taxon>Chlorophyta</taxon>
        <taxon>core chlorophytes</taxon>
        <taxon>Chlorophyceae</taxon>
        <taxon>CS clade</taxon>
        <taxon>Chlamydomonadales</taxon>
        <taxon>Astrephomenaceae</taxon>
        <taxon>Astrephomene</taxon>
    </lineage>
</organism>
<dbReference type="InterPro" id="IPR017946">
    <property type="entry name" value="PLC-like_Pdiesterase_TIM-brl"/>
</dbReference>
<dbReference type="EMBL" id="BMAR01000024">
    <property type="protein sequence ID" value="GFR48573.1"/>
    <property type="molecule type" value="Genomic_DNA"/>
</dbReference>
<feature type="chain" id="PRO_5042289614" evidence="5">
    <location>
        <begin position="33"/>
        <end position="224"/>
    </location>
</feature>
<evidence type="ECO:0000256" key="5">
    <source>
        <dbReference type="SAM" id="SignalP"/>
    </source>
</evidence>
<proteinExistence type="predicted"/>
<dbReference type="SUPFAM" id="SSF51695">
    <property type="entry name" value="PLC-like phosphodiesterases"/>
    <property type="match status" value="1"/>
</dbReference>
<dbReference type="Proteomes" id="UP001054857">
    <property type="component" value="Unassembled WGS sequence"/>
</dbReference>
<evidence type="ECO:0000256" key="1">
    <source>
        <dbReference type="ARBA" id="ARBA00004370"/>
    </source>
</evidence>
<keyword evidence="4" id="KW-0472">Membrane</keyword>
<dbReference type="InterPro" id="IPR051008">
    <property type="entry name" value="Telomere_Capping_Maintenance"/>
</dbReference>
<keyword evidence="5" id="KW-0732">Signal</keyword>